<comment type="caution">
    <text evidence="10">The sequence shown here is derived from an EMBL/GenBank/DDBJ whole genome shotgun (WGS) entry which is preliminary data.</text>
</comment>
<dbReference type="PANTHER" id="PTHR33794">
    <property type="entry name" value="BACILLOLYSIN"/>
    <property type="match status" value="1"/>
</dbReference>
<dbReference type="InterPro" id="IPR013856">
    <property type="entry name" value="Peptidase_M4_domain"/>
</dbReference>
<evidence type="ECO:0000313" key="11">
    <source>
        <dbReference type="Proteomes" id="UP000649739"/>
    </source>
</evidence>
<dbReference type="RefSeq" id="WP_189170332.1">
    <property type="nucleotide sequence ID" value="NZ_BMQB01000005.1"/>
</dbReference>
<evidence type="ECO:0000256" key="5">
    <source>
        <dbReference type="ARBA" id="ARBA00023049"/>
    </source>
</evidence>
<reference evidence="10" key="2">
    <citation type="submission" date="2020-09" db="EMBL/GenBank/DDBJ databases">
        <authorList>
            <person name="Sun Q."/>
            <person name="Ohkuma M."/>
        </authorList>
    </citation>
    <scope>NUCLEOTIDE SEQUENCE</scope>
    <source>
        <strain evidence="10">JCM 3090</strain>
    </source>
</reference>
<dbReference type="Gene3D" id="1.10.390.10">
    <property type="entry name" value="Neutral Protease Domain 2"/>
    <property type="match status" value="1"/>
</dbReference>
<evidence type="ECO:0000256" key="7">
    <source>
        <dbReference type="SAM" id="SignalP"/>
    </source>
</evidence>
<keyword evidence="2" id="KW-0479">Metal-binding</keyword>
<feature type="chain" id="PRO_5035179737" description="Neutral metalloproteinase" evidence="7">
    <location>
        <begin position="29"/>
        <end position="363"/>
    </location>
</feature>
<dbReference type="GO" id="GO:0046872">
    <property type="term" value="F:metal ion binding"/>
    <property type="evidence" value="ECO:0007669"/>
    <property type="project" value="UniProtKB-KW"/>
</dbReference>
<dbReference type="EMBL" id="BMQB01000005">
    <property type="protein sequence ID" value="GGJ94431.1"/>
    <property type="molecule type" value="Genomic_DNA"/>
</dbReference>
<dbReference type="PANTHER" id="PTHR33794:SF1">
    <property type="entry name" value="BACILLOLYSIN"/>
    <property type="match status" value="1"/>
</dbReference>
<keyword evidence="4" id="KW-0862">Zinc</keyword>
<dbReference type="AlphaFoldDB" id="A0A8J3B950"/>
<keyword evidence="3" id="KW-0378">Hydrolase</keyword>
<proteinExistence type="predicted"/>
<keyword evidence="1" id="KW-0645">Protease</keyword>
<protein>
    <recommendedName>
        <fullName evidence="12">Neutral metalloproteinase</fullName>
    </recommendedName>
</protein>
<dbReference type="Pfam" id="PF01447">
    <property type="entry name" value="Peptidase_M4"/>
    <property type="match status" value="1"/>
</dbReference>
<feature type="region of interest" description="Disordered" evidence="6">
    <location>
        <begin position="27"/>
        <end position="49"/>
    </location>
</feature>
<dbReference type="Gene3D" id="3.10.170.10">
    <property type="match status" value="1"/>
</dbReference>
<evidence type="ECO:0000256" key="2">
    <source>
        <dbReference type="ARBA" id="ARBA00022723"/>
    </source>
</evidence>
<feature type="domain" description="Peptidase M4" evidence="8">
    <location>
        <begin position="90"/>
        <end position="185"/>
    </location>
</feature>
<dbReference type="Pfam" id="PF02868">
    <property type="entry name" value="Peptidase_M4_C"/>
    <property type="match status" value="1"/>
</dbReference>
<dbReference type="InterPro" id="IPR027268">
    <property type="entry name" value="Peptidase_M4/M1_CTD_sf"/>
</dbReference>
<reference evidence="10" key="1">
    <citation type="journal article" date="2014" name="Int. J. Syst. Evol. Microbiol.">
        <title>Complete genome sequence of Corynebacterium casei LMG S-19264T (=DSM 44701T), isolated from a smear-ripened cheese.</title>
        <authorList>
            <consortium name="US DOE Joint Genome Institute (JGI-PGF)"/>
            <person name="Walter F."/>
            <person name="Albersmeier A."/>
            <person name="Kalinowski J."/>
            <person name="Ruckert C."/>
        </authorList>
    </citation>
    <scope>NUCLEOTIDE SEQUENCE</scope>
    <source>
        <strain evidence="10">JCM 3090</strain>
    </source>
</reference>
<dbReference type="SUPFAM" id="SSF55486">
    <property type="entry name" value="Metalloproteases ('zincins'), catalytic domain"/>
    <property type="match status" value="1"/>
</dbReference>
<dbReference type="GO" id="GO:0006508">
    <property type="term" value="P:proteolysis"/>
    <property type="evidence" value="ECO:0007669"/>
    <property type="project" value="UniProtKB-KW"/>
</dbReference>
<gene>
    <name evidence="10" type="ORF">GCM10010123_25360</name>
</gene>
<keyword evidence="7" id="KW-0732">Signal</keyword>
<evidence type="ECO:0000256" key="4">
    <source>
        <dbReference type="ARBA" id="ARBA00022833"/>
    </source>
</evidence>
<feature type="domain" description="Peptidase M4 C-terminal" evidence="9">
    <location>
        <begin position="197"/>
        <end position="356"/>
    </location>
</feature>
<evidence type="ECO:0000256" key="6">
    <source>
        <dbReference type="SAM" id="MobiDB-lite"/>
    </source>
</evidence>
<feature type="signal peptide" evidence="7">
    <location>
        <begin position="1"/>
        <end position="28"/>
    </location>
</feature>
<organism evidence="10 11">
    <name type="scientific">Pilimelia anulata</name>
    <dbReference type="NCBI Taxonomy" id="53371"/>
    <lineage>
        <taxon>Bacteria</taxon>
        <taxon>Bacillati</taxon>
        <taxon>Actinomycetota</taxon>
        <taxon>Actinomycetes</taxon>
        <taxon>Micromonosporales</taxon>
        <taxon>Micromonosporaceae</taxon>
        <taxon>Pilimelia</taxon>
    </lineage>
</organism>
<dbReference type="Proteomes" id="UP000649739">
    <property type="component" value="Unassembled WGS sequence"/>
</dbReference>
<evidence type="ECO:0000256" key="1">
    <source>
        <dbReference type="ARBA" id="ARBA00022670"/>
    </source>
</evidence>
<dbReference type="InterPro" id="IPR050728">
    <property type="entry name" value="Zinc_Metalloprotease_M4"/>
</dbReference>
<evidence type="ECO:0000256" key="3">
    <source>
        <dbReference type="ARBA" id="ARBA00022801"/>
    </source>
</evidence>
<evidence type="ECO:0000259" key="9">
    <source>
        <dbReference type="Pfam" id="PF02868"/>
    </source>
</evidence>
<evidence type="ECO:0000259" key="8">
    <source>
        <dbReference type="Pfam" id="PF01447"/>
    </source>
</evidence>
<dbReference type="GO" id="GO:0004222">
    <property type="term" value="F:metalloendopeptidase activity"/>
    <property type="evidence" value="ECO:0007669"/>
    <property type="project" value="InterPro"/>
</dbReference>
<dbReference type="InterPro" id="IPR001570">
    <property type="entry name" value="Peptidase_M4_C_domain"/>
</dbReference>
<keyword evidence="11" id="KW-1185">Reference proteome</keyword>
<name>A0A8J3B950_9ACTN</name>
<sequence length="363" mass="37301">MFPSGRSATTAALLLLGAATAVAPPASAATRPTHATTPPASAAIPPTHATAPPVRAIGYGAYYGRQDLGELSPGRLVDPARPGLSCAGPTGAPFTSADDTHGTGEPLDLPSGCVDVVYGAQRMWDMLRHWFGRDGVDGSGRTLPARVGVTAPGGGGSVDFGYTADRRRQTTTLDTIGHEYGHAIFRYTPGGAGGGIEAGGLAESAGDILGALTEHYADHPADPPDYEVGELLDVLGRGPIRYMYEPSKVGDPNCMWTGSAPEVHKGAGPQNHWFYLLAEGSNPTNGQPKSPTCNNSTLTGIGIQKAGQIFMGALSRKTPGWTHAKARAATVAAAAELFPGGPECAATRRAWDAVAVPGPDTCP</sequence>
<evidence type="ECO:0008006" key="12">
    <source>
        <dbReference type="Google" id="ProtNLM"/>
    </source>
</evidence>
<accession>A0A8J3B950</accession>
<keyword evidence="5" id="KW-0482">Metalloprotease</keyword>
<evidence type="ECO:0000313" key="10">
    <source>
        <dbReference type="EMBL" id="GGJ94431.1"/>
    </source>
</evidence>